<feature type="repeat" description="WD" evidence="6">
    <location>
        <begin position="573"/>
        <end position="616"/>
    </location>
</feature>
<organism evidence="10 11">
    <name type="scientific">Arthrobotrys flagrans</name>
    <name type="common">Nematode-trapping fungus</name>
    <name type="synonym">Trichothecium flagrans</name>
    <dbReference type="NCBI Taxonomy" id="97331"/>
    <lineage>
        <taxon>Eukaryota</taxon>
        <taxon>Fungi</taxon>
        <taxon>Dikarya</taxon>
        <taxon>Ascomycota</taxon>
        <taxon>Pezizomycotina</taxon>
        <taxon>Orbiliomycetes</taxon>
        <taxon>Orbiliales</taxon>
        <taxon>Orbiliaceae</taxon>
        <taxon>Arthrobotrys</taxon>
    </lineage>
</organism>
<evidence type="ECO:0000256" key="1">
    <source>
        <dbReference type="ARBA" id="ARBA00022491"/>
    </source>
</evidence>
<dbReference type="PROSITE" id="PS50082">
    <property type="entry name" value="WD_REPEATS_2"/>
    <property type="match status" value="6"/>
</dbReference>
<keyword evidence="2 6" id="KW-0853">WD repeat</keyword>
<feature type="compositionally biased region" description="Polar residues" evidence="7">
    <location>
        <begin position="167"/>
        <end position="178"/>
    </location>
</feature>
<dbReference type="RefSeq" id="XP_067488856.1">
    <property type="nucleotide sequence ID" value="XM_067637329.1"/>
</dbReference>
<dbReference type="VEuPathDB" id="FungiDB:DFL_007705"/>
<feature type="domain" description="Transcriptional repressor Tup1 N-terminal" evidence="9">
    <location>
        <begin position="91"/>
        <end position="158"/>
    </location>
</feature>
<feature type="compositionally biased region" description="Polar residues" evidence="7">
    <location>
        <begin position="255"/>
        <end position="266"/>
    </location>
</feature>
<dbReference type="PROSITE" id="PS50294">
    <property type="entry name" value="WD_REPEATS_REGION"/>
    <property type="match status" value="6"/>
</dbReference>
<feature type="repeat" description="WD" evidence="6">
    <location>
        <begin position="377"/>
        <end position="411"/>
    </location>
</feature>
<feature type="compositionally biased region" description="Basic and acidic residues" evidence="7">
    <location>
        <begin position="515"/>
        <end position="525"/>
    </location>
</feature>
<feature type="compositionally biased region" description="Pro residues" evidence="7">
    <location>
        <begin position="502"/>
        <end position="514"/>
    </location>
</feature>
<keyword evidence="5" id="KW-0804">Transcription</keyword>
<evidence type="ECO:0000256" key="2">
    <source>
        <dbReference type="ARBA" id="ARBA00022574"/>
    </source>
</evidence>
<reference evidence="10 11" key="1">
    <citation type="submission" date="2019-01" db="EMBL/GenBank/DDBJ databases">
        <title>Intercellular communication is required for trap formation in the nematode-trapping fungus Duddingtonia flagrans.</title>
        <authorList>
            <person name="Youssar L."/>
            <person name="Wernet V."/>
            <person name="Hensel N."/>
            <person name="Hildebrandt H.-G."/>
            <person name="Fischer R."/>
        </authorList>
    </citation>
    <scope>NUCLEOTIDE SEQUENCE [LARGE SCALE GENOMIC DNA]</scope>
    <source>
        <strain evidence="10 11">CBS H-5679</strain>
    </source>
</reference>
<dbReference type="PROSITE" id="PS00678">
    <property type="entry name" value="WD_REPEATS_1"/>
    <property type="match status" value="3"/>
</dbReference>
<protein>
    <recommendedName>
        <fullName evidence="9">Transcriptional repressor Tup1 N-terminal domain-containing protein</fullName>
    </recommendedName>
</protein>
<dbReference type="STRING" id="97331.A0A436ZWU6"/>
<sequence length="653" mass="72480">MLFLFWGVFLAIEAEVSDLKYTHKKGTEDLAALQRGPHTLDLDTTLFASPLSAPARPLFLHRRINRRFVRRHKPVYIPPIAFFSSGAAPNRFNEIIDQLRAEFDAQIQRGAESDHKVNSQMQEMEMIQRAVFNLESNYSQMKKQYEEQIANLTRELEKYTGQAPHPGQSQSAGPSTAQPVPPVLHQGRDPSAQQGQPSQQQPGGPSQTGSHPPPGPHSHPIHAPQPISTPQVGPQQPAQPPQQPPSNYPPSQTSGFGQNGFSGPSTQPQPQQPAPPAQSLTPRPNKDLDISRIPQTHKKEGADWFAYFNPRVPRVLDVDLVHTLEHNSVVCCVRFSHDGKYLATGCNRSAQIFDVQTGHRVTLLQDETVDRGGDLYIRSVCFSPDGYYLATGAEDRQIRVWDIKNKRIKHNFRGHEQDIYSLDFSKNGRYIASGSGDKTVRIWDMENPDRAPLAFTIEDGVTTVAISPDSRFVAAGSLDKCIRIWEIATGKFVERLEGSDRPPQPEGPDVVPEPEPPHDHNEGHRDSVYSVAFTANGTGLISGSLDKTVKMWTLSSASAQGVGQKLEPRVKTFEGHEDFVLSVAQTPDAYGPWVMSGSKDRRVQFWDPRTNQTQLMLQGHKNSVISVAPSPAGKLFATGSGDYKARIWSYDRV</sequence>
<dbReference type="OrthoDB" id="17410at2759"/>
<feature type="compositionally biased region" description="Low complexity" evidence="7">
    <location>
        <begin position="190"/>
        <end position="210"/>
    </location>
</feature>
<dbReference type="PANTHER" id="PTHR19848">
    <property type="entry name" value="WD40 REPEAT PROTEIN"/>
    <property type="match status" value="1"/>
</dbReference>
<dbReference type="SMART" id="SM00320">
    <property type="entry name" value="WD40"/>
    <property type="match status" value="7"/>
</dbReference>
<dbReference type="AlphaFoldDB" id="A0A436ZWU6"/>
<feature type="repeat" description="WD" evidence="6">
    <location>
        <begin position="412"/>
        <end position="453"/>
    </location>
</feature>
<dbReference type="InterPro" id="IPR015943">
    <property type="entry name" value="WD40/YVTN_repeat-like_dom_sf"/>
</dbReference>
<name>A0A436ZWU6_ARTFL</name>
<keyword evidence="3" id="KW-0677">Repeat</keyword>
<keyword evidence="4" id="KW-0805">Transcription regulation</keyword>
<dbReference type="Gene3D" id="2.130.10.10">
    <property type="entry name" value="YVTN repeat-like/Quinoprotein amine dehydrogenase"/>
    <property type="match status" value="1"/>
</dbReference>
<accession>A0A436ZWU6</accession>
<evidence type="ECO:0000256" key="4">
    <source>
        <dbReference type="ARBA" id="ARBA00023015"/>
    </source>
</evidence>
<keyword evidence="11" id="KW-1185">Reference proteome</keyword>
<evidence type="ECO:0000256" key="5">
    <source>
        <dbReference type="ARBA" id="ARBA00023163"/>
    </source>
</evidence>
<dbReference type="PANTHER" id="PTHR19848:SF8">
    <property type="entry name" value="F-BOX AND WD REPEAT DOMAIN CONTAINING 7"/>
    <property type="match status" value="1"/>
</dbReference>
<dbReference type="CDD" id="cd00200">
    <property type="entry name" value="WD40"/>
    <property type="match status" value="1"/>
</dbReference>
<dbReference type="InterPro" id="IPR036322">
    <property type="entry name" value="WD40_repeat_dom_sf"/>
</dbReference>
<feature type="repeat" description="WD" evidence="6">
    <location>
        <begin position="521"/>
        <end position="562"/>
    </location>
</feature>
<dbReference type="Pfam" id="PF08581">
    <property type="entry name" value="Tup_N"/>
    <property type="match status" value="1"/>
</dbReference>
<evidence type="ECO:0000313" key="11">
    <source>
        <dbReference type="Proteomes" id="UP000283090"/>
    </source>
</evidence>
<dbReference type="InterPro" id="IPR019775">
    <property type="entry name" value="WD40_repeat_CS"/>
</dbReference>
<feature type="chain" id="PRO_5019582607" description="Transcriptional repressor Tup1 N-terminal domain-containing protein" evidence="8">
    <location>
        <begin position="19"/>
        <end position="653"/>
    </location>
</feature>
<dbReference type="EMBL" id="SAEB01000009">
    <property type="protein sequence ID" value="RVD83312.1"/>
    <property type="molecule type" value="Genomic_DNA"/>
</dbReference>
<keyword evidence="1" id="KW-0678">Repressor</keyword>
<dbReference type="InterPro" id="IPR001680">
    <property type="entry name" value="WD40_rpt"/>
</dbReference>
<dbReference type="InterPro" id="IPR020472">
    <property type="entry name" value="WD40_PAC1"/>
</dbReference>
<dbReference type="GeneID" id="93590016"/>
<feature type="region of interest" description="Disordered" evidence="7">
    <location>
        <begin position="495"/>
        <end position="525"/>
    </location>
</feature>
<feature type="signal peptide" evidence="8">
    <location>
        <begin position="1"/>
        <end position="18"/>
    </location>
</feature>
<dbReference type="PRINTS" id="PR00320">
    <property type="entry name" value="GPROTEINBRPT"/>
</dbReference>
<evidence type="ECO:0000256" key="7">
    <source>
        <dbReference type="SAM" id="MobiDB-lite"/>
    </source>
</evidence>
<feature type="repeat" description="WD" evidence="6">
    <location>
        <begin position="461"/>
        <end position="495"/>
    </location>
</feature>
<proteinExistence type="predicted"/>
<dbReference type="Proteomes" id="UP000283090">
    <property type="component" value="Unassembled WGS sequence"/>
</dbReference>
<feature type="region of interest" description="Disordered" evidence="7">
    <location>
        <begin position="160"/>
        <end position="290"/>
    </location>
</feature>
<evidence type="ECO:0000313" key="10">
    <source>
        <dbReference type="EMBL" id="RVD83312.1"/>
    </source>
</evidence>
<evidence type="ECO:0000256" key="8">
    <source>
        <dbReference type="SAM" id="SignalP"/>
    </source>
</evidence>
<feature type="compositionally biased region" description="Pro residues" evidence="7">
    <location>
        <begin position="237"/>
        <end position="248"/>
    </location>
</feature>
<evidence type="ECO:0000259" key="9">
    <source>
        <dbReference type="Pfam" id="PF08581"/>
    </source>
</evidence>
<gene>
    <name evidence="10" type="ORF">DFL_007705</name>
</gene>
<dbReference type="SUPFAM" id="SSF50978">
    <property type="entry name" value="WD40 repeat-like"/>
    <property type="match status" value="1"/>
</dbReference>
<dbReference type="FunFam" id="2.130.10.10:FF:000111">
    <property type="entry name" value="Transcriptional repressor rco-1"/>
    <property type="match status" value="1"/>
</dbReference>
<keyword evidence="8" id="KW-0732">Signal</keyword>
<feature type="repeat" description="WD" evidence="6">
    <location>
        <begin position="617"/>
        <end position="653"/>
    </location>
</feature>
<comment type="caution">
    <text evidence="10">The sequence shown here is derived from an EMBL/GenBank/DDBJ whole genome shotgun (WGS) entry which is preliminary data.</text>
</comment>
<dbReference type="InterPro" id="IPR013890">
    <property type="entry name" value="Tscrpt_rep_Tup1_N"/>
</dbReference>
<dbReference type="Pfam" id="PF00400">
    <property type="entry name" value="WD40"/>
    <property type="match status" value="7"/>
</dbReference>
<evidence type="ECO:0000256" key="6">
    <source>
        <dbReference type="PROSITE-ProRule" id="PRU00221"/>
    </source>
</evidence>
<dbReference type="Gene3D" id="1.20.5.340">
    <property type="match status" value="1"/>
</dbReference>
<evidence type="ECO:0000256" key="3">
    <source>
        <dbReference type="ARBA" id="ARBA00022737"/>
    </source>
</evidence>